<dbReference type="EMBL" id="ACIL03000016">
    <property type="protein sequence ID" value="ESL02336.1"/>
    <property type="molecule type" value="Genomic_DNA"/>
</dbReference>
<name>V2Y3P9_9FIRM</name>
<evidence type="ECO:0000313" key="3">
    <source>
        <dbReference type="EMBL" id="ESL02336.1"/>
    </source>
</evidence>
<dbReference type="GO" id="GO:0016747">
    <property type="term" value="F:acyltransferase activity, transferring groups other than amino-acyl groups"/>
    <property type="evidence" value="ECO:0007669"/>
    <property type="project" value="InterPro"/>
</dbReference>
<keyword evidence="3" id="KW-0808">Transferase</keyword>
<dbReference type="InterPro" id="IPR016181">
    <property type="entry name" value="Acyl_CoA_acyltransferase"/>
</dbReference>
<feature type="domain" description="N-acetyltransferase" evidence="1">
    <location>
        <begin position="1"/>
        <end position="93"/>
    </location>
</feature>
<dbReference type="InterPro" id="IPR031165">
    <property type="entry name" value="GNAT_YJDJ"/>
</dbReference>
<gene>
    <name evidence="3" type="ORF">GCWU0000282_002470</name>
</gene>
<evidence type="ECO:0000259" key="1">
    <source>
        <dbReference type="PROSITE" id="PS51186"/>
    </source>
</evidence>
<dbReference type="AlphaFoldDB" id="V2Y3P9"/>
<accession>V2Y3P9</accession>
<dbReference type="CDD" id="cd04301">
    <property type="entry name" value="NAT_SF"/>
    <property type="match status" value="1"/>
</dbReference>
<dbReference type="eggNOG" id="COG2388">
    <property type="taxonomic scope" value="Bacteria"/>
</dbReference>
<dbReference type="InterPro" id="IPR000182">
    <property type="entry name" value="GNAT_dom"/>
</dbReference>
<keyword evidence="4" id="KW-1185">Reference proteome</keyword>
<dbReference type="InterPro" id="IPR045057">
    <property type="entry name" value="Gcn5-rel_NAT"/>
</dbReference>
<dbReference type="RefSeq" id="WP_023355330.1">
    <property type="nucleotide sequence ID" value="NZ_KI535369.1"/>
</dbReference>
<evidence type="ECO:0000313" key="4">
    <source>
        <dbReference type="Proteomes" id="UP000018227"/>
    </source>
</evidence>
<dbReference type="Gene3D" id="3.40.630.30">
    <property type="match status" value="1"/>
</dbReference>
<proteinExistence type="predicted"/>
<dbReference type="PANTHER" id="PTHR31435">
    <property type="entry name" value="PROTEIN NATD1"/>
    <property type="match status" value="1"/>
</dbReference>
<dbReference type="Pfam" id="PF14542">
    <property type="entry name" value="Acetyltransf_CG"/>
    <property type="match status" value="1"/>
</dbReference>
<dbReference type="STRING" id="592026.GCWU0000282_002470"/>
<evidence type="ECO:0000259" key="2">
    <source>
        <dbReference type="PROSITE" id="PS51729"/>
    </source>
</evidence>
<dbReference type="HOGENOM" id="CLU_132888_2_2_9"/>
<dbReference type="PANTHER" id="PTHR31435:SF10">
    <property type="entry name" value="BSR4717 PROTEIN"/>
    <property type="match status" value="1"/>
</dbReference>
<dbReference type="PROSITE" id="PS51186">
    <property type="entry name" value="GNAT"/>
    <property type="match status" value="1"/>
</dbReference>
<sequence>MDFKENSEKIWLENEEGKVVAYVEFPEINGVANVMHTVVDKSLRGQGIAGKLLTALVEKMEKEGRKLELTCSYAIDWFEKNKGHENVLADTKK</sequence>
<comment type="caution">
    <text evidence="3">The sequence shown here is derived from an EMBL/GenBank/DDBJ whole genome shotgun (WGS) entry which is preliminary data.</text>
</comment>
<protein>
    <submittedName>
        <fullName evidence="3">Acetyltransferase, GNAT family</fullName>
    </submittedName>
</protein>
<dbReference type="PROSITE" id="PS51729">
    <property type="entry name" value="GNAT_YJDJ"/>
    <property type="match status" value="1"/>
</dbReference>
<dbReference type="Proteomes" id="UP000018227">
    <property type="component" value="Unassembled WGS sequence"/>
</dbReference>
<organism evidence="3 4">
    <name type="scientific">Catonella morbi ATCC 51271</name>
    <dbReference type="NCBI Taxonomy" id="592026"/>
    <lineage>
        <taxon>Bacteria</taxon>
        <taxon>Bacillati</taxon>
        <taxon>Bacillota</taxon>
        <taxon>Clostridia</taxon>
        <taxon>Lachnospirales</taxon>
        <taxon>Lachnospiraceae</taxon>
        <taxon>Catonella</taxon>
    </lineage>
</organism>
<dbReference type="OrthoDB" id="9793389at2"/>
<feature type="domain" description="N-acetyltransferase" evidence="2">
    <location>
        <begin position="2"/>
        <end position="89"/>
    </location>
</feature>
<dbReference type="SUPFAM" id="SSF55729">
    <property type="entry name" value="Acyl-CoA N-acyltransferases (Nat)"/>
    <property type="match status" value="1"/>
</dbReference>
<reference evidence="3 4" key="1">
    <citation type="submission" date="2013-06" db="EMBL/GenBank/DDBJ databases">
        <authorList>
            <person name="Weinstock G."/>
            <person name="Sodergren E."/>
            <person name="Clifton S."/>
            <person name="Fulton L."/>
            <person name="Fulton B."/>
            <person name="Courtney L."/>
            <person name="Fronick C."/>
            <person name="Harrison M."/>
            <person name="Strong C."/>
            <person name="Farmer C."/>
            <person name="Delahaunty K."/>
            <person name="Markovic C."/>
            <person name="Hall O."/>
            <person name="Minx P."/>
            <person name="Tomlinson C."/>
            <person name="Mitreva M."/>
            <person name="Nelson J."/>
            <person name="Hou S."/>
            <person name="Wollam A."/>
            <person name="Pepin K.H."/>
            <person name="Johnson M."/>
            <person name="Bhonagiri V."/>
            <person name="Nash W.E."/>
            <person name="Warren W."/>
            <person name="Chinwalla A."/>
            <person name="Mardis E.R."/>
            <person name="Wilson R.K."/>
        </authorList>
    </citation>
    <scope>NUCLEOTIDE SEQUENCE [LARGE SCALE GENOMIC DNA]</scope>
    <source>
        <strain evidence="3 4">ATCC 51271</strain>
    </source>
</reference>